<dbReference type="PANTHER" id="PTHR15598">
    <property type="entry name" value="ENHANCER OF MRNA-DECAPPING PROTEIN 4"/>
    <property type="match status" value="1"/>
</dbReference>
<dbReference type="InterPro" id="IPR045152">
    <property type="entry name" value="EDC4-like"/>
</dbReference>
<accession>A0A914DAX0</accession>
<protein>
    <submittedName>
        <fullName evidence="7">Interferon gamma</fullName>
    </submittedName>
</protein>
<feature type="domain" description="Enhancer of mRNA-decapping protein 4 C-terminal" evidence="5">
    <location>
        <begin position="2"/>
        <end position="98"/>
    </location>
</feature>
<dbReference type="WBParaSite" id="ACRNAN_scaffold20927.g11806.t1">
    <property type="protein sequence ID" value="ACRNAN_scaffold20927.g11806.t1"/>
    <property type="gene ID" value="ACRNAN_scaffold20927.g11806"/>
</dbReference>
<dbReference type="Proteomes" id="UP000887540">
    <property type="component" value="Unplaced"/>
</dbReference>
<evidence type="ECO:0000313" key="6">
    <source>
        <dbReference type="Proteomes" id="UP000887540"/>
    </source>
</evidence>
<evidence type="ECO:0000256" key="2">
    <source>
        <dbReference type="ARBA" id="ARBA00022490"/>
    </source>
</evidence>
<dbReference type="AlphaFoldDB" id="A0A914DAX0"/>
<dbReference type="GO" id="GO:0000932">
    <property type="term" value="C:P-body"/>
    <property type="evidence" value="ECO:0007669"/>
    <property type="project" value="TreeGrafter"/>
</dbReference>
<evidence type="ECO:0000256" key="3">
    <source>
        <dbReference type="ARBA" id="ARBA00022574"/>
    </source>
</evidence>
<reference evidence="7" key="1">
    <citation type="submission" date="2022-11" db="UniProtKB">
        <authorList>
            <consortium name="WormBaseParasite"/>
        </authorList>
    </citation>
    <scope>IDENTIFICATION</scope>
</reference>
<evidence type="ECO:0000256" key="1">
    <source>
        <dbReference type="ARBA" id="ARBA00004496"/>
    </source>
</evidence>
<keyword evidence="4" id="KW-0677">Repeat</keyword>
<name>A0A914DAX0_9BILA</name>
<evidence type="ECO:0000259" key="5">
    <source>
        <dbReference type="Pfam" id="PF21289"/>
    </source>
</evidence>
<evidence type="ECO:0000256" key="4">
    <source>
        <dbReference type="ARBA" id="ARBA00022737"/>
    </source>
</evidence>
<sequence>VLSKHDLAALTFVINKIDPDRLFAMNGCALPQRNLVQLLDRLSQKLDTDTDLKFRYLEGAMENLHNDDPALKEKTKIALEKLSQRLDAFLTSDMDGNSVHKRHARLLKQLVGNQLRSA</sequence>
<organism evidence="6 7">
    <name type="scientific">Acrobeloides nanus</name>
    <dbReference type="NCBI Taxonomy" id="290746"/>
    <lineage>
        <taxon>Eukaryota</taxon>
        <taxon>Metazoa</taxon>
        <taxon>Ecdysozoa</taxon>
        <taxon>Nematoda</taxon>
        <taxon>Chromadorea</taxon>
        <taxon>Rhabditida</taxon>
        <taxon>Tylenchina</taxon>
        <taxon>Cephalobomorpha</taxon>
        <taxon>Cephaloboidea</taxon>
        <taxon>Cephalobidae</taxon>
        <taxon>Acrobeloides</taxon>
    </lineage>
</organism>
<dbReference type="GO" id="GO:0031087">
    <property type="term" value="P:deadenylation-independent decapping of nuclear-transcribed mRNA"/>
    <property type="evidence" value="ECO:0007669"/>
    <property type="project" value="InterPro"/>
</dbReference>
<dbReference type="PANTHER" id="PTHR15598:SF5">
    <property type="entry name" value="ENHANCER OF MRNA-DECAPPING PROTEIN 4"/>
    <property type="match status" value="1"/>
</dbReference>
<keyword evidence="2" id="KW-0963">Cytoplasm</keyword>
<dbReference type="InterPro" id="IPR049404">
    <property type="entry name" value="EDC4_C"/>
</dbReference>
<comment type="subcellular location">
    <subcellularLocation>
        <location evidence="1">Cytoplasm</location>
    </subcellularLocation>
</comment>
<dbReference type="InterPro" id="IPR044938">
    <property type="entry name" value="EDC4_C_sf"/>
</dbReference>
<proteinExistence type="predicted"/>
<dbReference type="Pfam" id="PF21289">
    <property type="entry name" value="EDC4_C"/>
    <property type="match status" value="1"/>
</dbReference>
<dbReference type="Gene3D" id="1.10.220.100">
    <property type="entry name" value="conserved c-terminal region of ge- 1"/>
    <property type="match status" value="1"/>
</dbReference>
<keyword evidence="6" id="KW-1185">Reference proteome</keyword>
<evidence type="ECO:0000313" key="7">
    <source>
        <dbReference type="WBParaSite" id="ACRNAN_scaffold20927.g11806.t1"/>
    </source>
</evidence>
<keyword evidence="3" id="KW-0853">WD repeat</keyword>